<evidence type="ECO:0000256" key="7">
    <source>
        <dbReference type="ARBA" id="ARBA00022642"/>
    </source>
</evidence>
<dbReference type="Pfam" id="PF01729">
    <property type="entry name" value="QRPTase_C"/>
    <property type="match status" value="1"/>
</dbReference>
<sequence>MPITSGAPAHGNPAHLLPPSWTSVISTWLAEDTPSFDYGGFVVGAAPATARLLAKSPGILAGVPFVDEIFKQLDCKVEWLVKEGELVGQNGKQHVATVTGPTRNLLLGERVALNVIARCSGIATKSDSLLQLLRKAGYKNTLAGTRKTTPGFRLVEKYGMLVGGCDPHRQDLSTMTMLKDNHIWACDNNISTAVLAAKSAGGFAIKVEVECQSLDEANQAIDAGADVVMLDNFTPGDMKEAARKIKEKYGGGVRGPLVEVSGGLTEENVRDYVSDDVDVISSSSIHQGTKHVDFSLKIVPKGVEGKDGKGESVAT</sequence>
<dbReference type="Proteomes" id="UP000308953">
    <property type="component" value="Unassembled WGS sequence"/>
</dbReference>
<evidence type="ECO:0000256" key="5">
    <source>
        <dbReference type="ARBA" id="ARBA00011944"/>
    </source>
</evidence>
<keyword evidence="9 12" id="KW-0808">Transferase</keyword>
<dbReference type="EMBL" id="QZAV01000353">
    <property type="protein sequence ID" value="THX28788.1"/>
    <property type="molecule type" value="Genomic_DNA"/>
</dbReference>
<dbReference type="InterPro" id="IPR036068">
    <property type="entry name" value="Nicotinate_pribotase-like_C"/>
</dbReference>
<dbReference type="InterPro" id="IPR022412">
    <property type="entry name" value="Quinolinate_PRibosylTrfase_N"/>
</dbReference>
<dbReference type="GO" id="GO:0004514">
    <property type="term" value="F:nicotinate-nucleotide diphosphorylase (carboxylating) activity"/>
    <property type="evidence" value="ECO:0007669"/>
    <property type="project" value="UniProtKB-EC"/>
</dbReference>
<evidence type="ECO:0000256" key="12">
    <source>
        <dbReference type="PIRNR" id="PIRNR006250"/>
    </source>
</evidence>
<comment type="catalytic activity">
    <reaction evidence="11 12">
        <text>nicotinate beta-D-ribonucleotide + CO2 + diphosphate = quinolinate + 5-phospho-alpha-D-ribose 1-diphosphate + 2 H(+)</text>
        <dbReference type="Rhea" id="RHEA:12733"/>
        <dbReference type="ChEBI" id="CHEBI:15378"/>
        <dbReference type="ChEBI" id="CHEBI:16526"/>
        <dbReference type="ChEBI" id="CHEBI:29959"/>
        <dbReference type="ChEBI" id="CHEBI:33019"/>
        <dbReference type="ChEBI" id="CHEBI:57502"/>
        <dbReference type="ChEBI" id="CHEBI:58017"/>
        <dbReference type="EC" id="2.4.2.19"/>
    </reaction>
</comment>
<evidence type="ECO:0000256" key="10">
    <source>
        <dbReference type="ARBA" id="ARBA00033102"/>
    </source>
</evidence>
<evidence type="ECO:0000256" key="4">
    <source>
        <dbReference type="ARBA" id="ARBA00011218"/>
    </source>
</evidence>
<name>A0A4V4J5M0_AURPU</name>
<organism evidence="15 16">
    <name type="scientific">Aureobasidium pullulans</name>
    <name type="common">Black yeast</name>
    <name type="synonym">Pullularia pullulans</name>
    <dbReference type="NCBI Taxonomy" id="5580"/>
    <lineage>
        <taxon>Eukaryota</taxon>
        <taxon>Fungi</taxon>
        <taxon>Dikarya</taxon>
        <taxon>Ascomycota</taxon>
        <taxon>Pezizomycotina</taxon>
        <taxon>Dothideomycetes</taxon>
        <taxon>Dothideomycetidae</taxon>
        <taxon>Dothideales</taxon>
        <taxon>Saccotheciaceae</taxon>
        <taxon>Aureobasidium</taxon>
    </lineage>
</organism>
<evidence type="ECO:0000259" key="14">
    <source>
        <dbReference type="Pfam" id="PF02749"/>
    </source>
</evidence>
<dbReference type="InterPro" id="IPR004393">
    <property type="entry name" value="NadC"/>
</dbReference>
<keyword evidence="7 12" id="KW-0662">Pyridine nucleotide biosynthesis</keyword>
<dbReference type="NCBIfam" id="TIGR00078">
    <property type="entry name" value="nadC"/>
    <property type="match status" value="1"/>
</dbReference>
<reference evidence="15 16" key="1">
    <citation type="submission" date="2018-10" db="EMBL/GenBank/DDBJ databases">
        <title>Fifty Aureobasidium pullulans genomes reveal a recombining polyextremotolerant generalist.</title>
        <authorList>
            <person name="Gostincar C."/>
            <person name="Turk M."/>
            <person name="Zajc J."/>
            <person name="Gunde-Cimerman N."/>
        </authorList>
    </citation>
    <scope>NUCLEOTIDE SEQUENCE [LARGE SCALE GENOMIC DNA]</scope>
    <source>
        <strain evidence="15 16">EXF-9785</strain>
    </source>
</reference>
<evidence type="ECO:0000313" key="16">
    <source>
        <dbReference type="Proteomes" id="UP000308953"/>
    </source>
</evidence>
<dbReference type="InterPro" id="IPR013785">
    <property type="entry name" value="Aldolase_TIM"/>
</dbReference>
<feature type="domain" description="Quinolinate phosphoribosyl transferase N-terminal" evidence="14">
    <location>
        <begin position="45"/>
        <end position="120"/>
    </location>
</feature>
<dbReference type="GO" id="GO:0009435">
    <property type="term" value="P:NAD+ biosynthetic process"/>
    <property type="evidence" value="ECO:0007669"/>
    <property type="project" value="UniProtKB-UniPathway"/>
</dbReference>
<dbReference type="Pfam" id="PF02749">
    <property type="entry name" value="QRPTase_N"/>
    <property type="match status" value="1"/>
</dbReference>
<comment type="pathway">
    <text evidence="2 12">Cofactor biosynthesis; NAD(+) biosynthesis; nicotinate D-ribonucleotide from quinolinate: step 1/1.</text>
</comment>
<dbReference type="FunFam" id="3.90.1170.20:FF:000003">
    <property type="entry name" value="Nicotinate-nucleotide pyrophosphorylase [carboxylating]"/>
    <property type="match status" value="1"/>
</dbReference>
<dbReference type="AlphaFoldDB" id="A0A4V4J5M0"/>
<dbReference type="InterPro" id="IPR037128">
    <property type="entry name" value="Quinolinate_PRibosylTase_N_sf"/>
</dbReference>
<evidence type="ECO:0000256" key="6">
    <source>
        <dbReference type="ARBA" id="ARBA00020990"/>
    </source>
</evidence>
<accession>A0A4V4J5M0</accession>
<keyword evidence="8 12" id="KW-0328">Glycosyltransferase</keyword>
<evidence type="ECO:0000259" key="13">
    <source>
        <dbReference type="Pfam" id="PF01729"/>
    </source>
</evidence>
<dbReference type="GO" id="GO:0034213">
    <property type="term" value="P:quinolinate catabolic process"/>
    <property type="evidence" value="ECO:0007669"/>
    <property type="project" value="TreeGrafter"/>
</dbReference>
<evidence type="ECO:0000256" key="11">
    <source>
        <dbReference type="ARBA" id="ARBA00047445"/>
    </source>
</evidence>
<dbReference type="PIRSF" id="PIRSF006250">
    <property type="entry name" value="NadC_ModD"/>
    <property type="match status" value="1"/>
</dbReference>
<gene>
    <name evidence="15" type="ORF">D6D10_09113</name>
</gene>
<dbReference type="PANTHER" id="PTHR32179:SF3">
    <property type="entry name" value="NICOTINATE-NUCLEOTIDE PYROPHOSPHORYLASE [CARBOXYLATING]"/>
    <property type="match status" value="1"/>
</dbReference>
<evidence type="ECO:0000256" key="9">
    <source>
        <dbReference type="ARBA" id="ARBA00022679"/>
    </source>
</evidence>
<comment type="function">
    <text evidence="1 12">Involved in the catabolism of quinolinic acid (QA).</text>
</comment>
<proteinExistence type="inferred from homology"/>
<dbReference type="FunFam" id="3.20.20.70:FF:000090">
    <property type="entry name" value="Nicotinate-nucleotide pyrophosphorylase [carboxylating]"/>
    <property type="match status" value="1"/>
</dbReference>
<dbReference type="Gene3D" id="3.90.1170.20">
    <property type="entry name" value="Quinolinate phosphoribosyl transferase, N-terminal domain"/>
    <property type="match status" value="1"/>
</dbReference>
<evidence type="ECO:0000313" key="15">
    <source>
        <dbReference type="EMBL" id="THX28788.1"/>
    </source>
</evidence>
<dbReference type="Gene3D" id="3.20.20.70">
    <property type="entry name" value="Aldolase class I"/>
    <property type="match status" value="1"/>
</dbReference>
<dbReference type="SUPFAM" id="SSF51690">
    <property type="entry name" value="Nicotinate/Quinolinate PRTase C-terminal domain-like"/>
    <property type="match status" value="1"/>
</dbReference>
<dbReference type="UniPathway" id="UPA00253">
    <property type="reaction ID" value="UER00331"/>
</dbReference>
<dbReference type="InterPro" id="IPR027277">
    <property type="entry name" value="NadC/ModD"/>
</dbReference>
<evidence type="ECO:0000256" key="1">
    <source>
        <dbReference type="ARBA" id="ARBA00003237"/>
    </source>
</evidence>
<comment type="subunit">
    <text evidence="4 12">Hexamer formed by 3 homodimers.</text>
</comment>
<evidence type="ECO:0000256" key="3">
    <source>
        <dbReference type="ARBA" id="ARBA00009400"/>
    </source>
</evidence>
<dbReference type="CDD" id="cd01572">
    <property type="entry name" value="QPRTase"/>
    <property type="match status" value="1"/>
</dbReference>
<dbReference type="EC" id="2.4.2.19" evidence="5 12"/>
<comment type="caution">
    <text evidence="15">The sequence shown here is derived from an EMBL/GenBank/DDBJ whole genome shotgun (WGS) entry which is preliminary data.</text>
</comment>
<dbReference type="PANTHER" id="PTHR32179">
    <property type="entry name" value="NICOTINATE-NUCLEOTIDE PYROPHOSPHORYLASE [CARBOXYLATING]"/>
    <property type="match status" value="1"/>
</dbReference>
<dbReference type="SUPFAM" id="SSF54675">
    <property type="entry name" value="Nicotinate/Quinolinate PRTase N-terminal domain-like"/>
    <property type="match status" value="1"/>
</dbReference>
<evidence type="ECO:0000256" key="2">
    <source>
        <dbReference type="ARBA" id="ARBA00004893"/>
    </source>
</evidence>
<dbReference type="InterPro" id="IPR002638">
    <property type="entry name" value="Quinolinate_PRibosylTrfase_C"/>
</dbReference>
<feature type="domain" description="Quinolinate phosphoribosyl transferase C-terminal" evidence="13">
    <location>
        <begin position="122"/>
        <end position="297"/>
    </location>
</feature>
<comment type="similarity">
    <text evidence="3 12">Belongs to the NadC/ModD family.</text>
</comment>
<evidence type="ECO:0000256" key="8">
    <source>
        <dbReference type="ARBA" id="ARBA00022676"/>
    </source>
</evidence>
<dbReference type="GO" id="GO:0005737">
    <property type="term" value="C:cytoplasm"/>
    <property type="evidence" value="ECO:0007669"/>
    <property type="project" value="TreeGrafter"/>
</dbReference>
<protein>
    <recommendedName>
        <fullName evidence="6 12">Nicotinate-nucleotide pyrophosphorylase [carboxylating]</fullName>
        <ecNumber evidence="5 12">2.4.2.19</ecNumber>
    </recommendedName>
    <alternativeName>
        <fullName evidence="10 12">Quinolinate phosphoribosyltransferase [decarboxylating]</fullName>
    </alternativeName>
</protein>